<organism evidence="2 3">
    <name type="scientific">Campylobacter magnus</name>
    <dbReference type="NCBI Taxonomy" id="3026462"/>
    <lineage>
        <taxon>Bacteria</taxon>
        <taxon>Pseudomonadati</taxon>
        <taxon>Campylobacterota</taxon>
        <taxon>Epsilonproteobacteria</taxon>
        <taxon>Campylobacterales</taxon>
        <taxon>Campylobacteraceae</taxon>
        <taxon>Campylobacter</taxon>
    </lineage>
</organism>
<protein>
    <recommendedName>
        <fullName evidence="4">Periplasmic protein</fullName>
    </recommendedName>
</protein>
<evidence type="ECO:0008006" key="4">
    <source>
        <dbReference type="Google" id="ProtNLM"/>
    </source>
</evidence>
<evidence type="ECO:0000313" key="2">
    <source>
        <dbReference type="EMBL" id="MDO2409523.1"/>
    </source>
</evidence>
<dbReference type="RefSeq" id="WP_273932837.1">
    <property type="nucleotide sequence ID" value="NZ_JAQSLJ010000001.1"/>
</dbReference>
<evidence type="ECO:0000313" key="3">
    <source>
        <dbReference type="Proteomes" id="UP001171111"/>
    </source>
</evidence>
<keyword evidence="1" id="KW-0812">Transmembrane</keyword>
<name>A0ABT8T952_9BACT</name>
<evidence type="ECO:0000256" key="1">
    <source>
        <dbReference type="SAM" id="Phobius"/>
    </source>
</evidence>
<accession>A0ABT8T952</accession>
<keyword evidence="1" id="KW-0472">Membrane</keyword>
<dbReference type="EMBL" id="JAULJQ010000005">
    <property type="protein sequence ID" value="MDO2409523.1"/>
    <property type="molecule type" value="Genomic_DNA"/>
</dbReference>
<gene>
    <name evidence="2" type="ORF">Q2362_05340</name>
</gene>
<sequence>MNIRVMYFALVFLGVFVFMAGLLLLKYAQVSPLNFTAENIETNVLNQENTATASGWISKVAQFKASTEVLPVNFIHIEINDNYPKPIPPAPKINYEVIVAKCTDYSLFCMRRLARSMDIDLSVAKVGDVHNIIIAAPSAAAANSFVTELKQYNINSKIKALK</sequence>
<dbReference type="Proteomes" id="UP001171111">
    <property type="component" value="Unassembled WGS sequence"/>
</dbReference>
<feature type="transmembrane region" description="Helical" evidence="1">
    <location>
        <begin position="6"/>
        <end position="25"/>
    </location>
</feature>
<keyword evidence="3" id="KW-1185">Reference proteome</keyword>
<comment type="caution">
    <text evidence="2">The sequence shown here is derived from an EMBL/GenBank/DDBJ whole genome shotgun (WGS) entry which is preliminary data.</text>
</comment>
<proteinExistence type="predicted"/>
<keyword evidence="1" id="KW-1133">Transmembrane helix</keyword>
<reference evidence="2 3" key="1">
    <citation type="submission" date="2023-06" db="EMBL/GenBank/DDBJ databases">
        <title>Campylobacter magnum sp. nov., isolated from cecal contents of domestic pigs (Sus scrofa domesticus).</title>
        <authorList>
            <person name="Papic B."/>
            <person name="Gruntar I."/>
        </authorList>
    </citation>
    <scope>NUCLEOTIDE SEQUENCE [LARGE SCALE GENOMIC DNA]</scope>
    <source>
        <strain evidence="3">34484-21</strain>
    </source>
</reference>